<keyword evidence="8" id="KW-1185">Reference proteome</keyword>
<comment type="similarity">
    <text evidence="1">Belongs to the BORA family.</text>
</comment>
<evidence type="ECO:0000256" key="2">
    <source>
        <dbReference type="ARBA" id="ARBA00020055"/>
    </source>
</evidence>
<organism evidence="7 8">
    <name type="scientific">Pseudolycoriella hygida</name>
    <dbReference type="NCBI Taxonomy" id="35572"/>
    <lineage>
        <taxon>Eukaryota</taxon>
        <taxon>Metazoa</taxon>
        <taxon>Ecdysozoa</taxon>
        <taxon>Arthropoda</taxon>
        <taxon>Hexapoda</taxon>
        <taxon>Insecta</taxon>
        <taxon>Pterygota</taxon>
        <taxon>Neoptera</taxon>
        <taxon>Endopterygota</taxon>
        <taxon>Diptera</taxon>
        <taxon>Nematocera</taxon>
        <taxon>Sciaroidea</taxon>
        <taxon>Sciaridae</taxon>
        <taxon>Pseudolycoriella</taxon>
    </lineage>
</organism>
<dbReference type="GO" id="GO:0051301">
    <property type="term" value="P:cell division"/>
    <property type="evidence" value="ECO:0007669"/>
    <property type="project" value="UniProtKB-KW"/>
</dbReference>
<dbReference type="GO" id="GO:0005737">
    <property type="term" value="C:cytoplasm"/>
    <property type="evidence" value="ECO:0007669"/>
    <property type="project" value="TreeGrafter"/>
</dbReference>
<gene>
    <name evidence="7" type="primary">bora</name>
    <name evidence="7" type="ORF">Bhyg_01282</name>
</gene>
<dbReference type="PRINTS" id="PR02038">
    <property type="entry name" value="AURORABORA"/>
</dbReference>
<keyword evidence="3" id="KW-0132">Cell division</keyword>
<accession>A0A9Q0S5D8</accession>
<evidence type="ECO:0000256" key="6">
    <source>
        <dbReference type="SAM" id="MobiDB-lite"/>
    </source>
</evidence>
<dbReference type="GO" id="GO:0060236">
    <property type="term" value="P:regulation of mitotic spindle organization"/>
    <property type="evidence" value="ECO:0007669"/>
    <property type="project" value="TreeGrafter"/>
</dbReference>
<dbReference type="Proteomes" id="UP001151699">
    <property type="component" value="Chromosome A"/>
</dbReference>
<protein>
    <recommendedName>
        <fullName evidence="2">Protein aurora borealis</fullName>
    </recommendedName>
</protein>
<evidence type="ECO:0000313" key="8">
    <source>
        <dbReference type="Proteomes" id="UP001151699"/>
    </source>
</evidence>
<dbReference type="GO" id="GO:0007088">
    <property type="term" value="P:regulation of mitotic nuclear division"/>
    <property type="evidence" value="ECO:0007669"/>
    <property type="project" value="TreeGrafter"/>
</dbReference>
<dbReference type="AlphaFoldDB" id="A0A9Q0S5D8"/>
<dbReference type="InterPro" id="IPR023252">
    <property type="entry name" value="Aurora_borealis_protein"/>
</dbReference>
<dbReference type="OrthoDB" id="10020858at2759"/>
<feature type="compositionally biased region" description="Polar residues" evidence="6">
    <location>
        <begin position="401"/>
        <end position="418"/>
    </location>
</feature>
<dbReference type="PANTHER" id="PTHR14728:SF2">
    <property type="entry name" value="PROTEIN AURORA BOREALIS"/>
    <property type="match status" value="1"/>
</dbReference>
<dbReference type="PANTHER" id="PTHR14728">
    <property type="entry name" value="PROTEIN AURORA BOREALIS"/>
    <property type="match status" value="1"/>
</dbReference>
<comment type="caution">
    <text evidence="7">The sequence shown here is derived from an EMBL/GenBank/DDBJ whole genome shotgun (WGS) entry which is preliminary data.</text>
</comment>
<sequence length="499" mass="56126">MDTNLSLTPKQIKVRSTCSPMEFINGRKSINIGKSTPNSFHRHSNKFSMYKNVLGTPSPRLSKVINPFEVGLTERLHRPIICSPSLFHRPSTPQLSSTHFEWTIDEISSLNPANFEAHETQFTSETDPDVEAKAQDAISTFFREQIIVPSPVDCPLRNQKITLLNESFRKNTRDGICQTELSLPPQLPKEIEDLLKPYFSQTMNQQQSPVYDCDTTIDHDARDASLRRKLFRDSESSCSSEIADEIELDCSSPPPCSPQLRNNGSQLMKSEGVNDDNDKSFGYLSPINLTPVKVQTTSSHNWSCESMKSIYNSTPERSISHYLATSSDSVKMLNVMEDRKAKPYEENGTTEEMDFSTASMVDDDRQLLSYIQTPTRRRDRYSSRKNLSRSFLCVDEVDETAQSGDDGNILSKTDSGFSDTEDKRSSESKWAAKHSIQAISDHMEIDSTTTPNSECKTLIVTGRMICRREKLYLATTPPKIANTLATIATSPKIPCQVAK</sequence>
<reference evidence="7" key="1">
    <citation type="submission" date="2022-07" db="EMBL/GenBank/DDBJ databases">
        <authorList>
            <person name="Trinca V."/>
            <person name="Uliana J.V.C."/>
            <person name="Torres T.T."/>
            <person name="Ward R.J."/>
            <person name="Monesi N."/>
        </authorList>
    </citation>
    <scope>NUCLEOTIDE SEQUENCE</scope>
    <source>
        <strain evidence="7">HSMRA1968</strain>
        <tissue evidence="7">Whole embryos</tissue>
    </source>
</reference>
<dbReference type="EMBL" id="WJQU01000001">
    <property type="protein sequence ID" value="KAJ6646072.1"/>
    <property type="molecule type" value="Genomic_DNA"/>
</dbReference>
<feature type="region of interest" description="Disordered" evidence="6">
    <location>
        <begin position="401"/>
        <end position="429"/>
    </location>
</feature>
<evidence type="ECO:0000313" key="7">
    <source>
        <dbReference type="EMBL" id="KAJ6646072.1"/>
    </source>
</evidence>
<dbReference type="Pfam" id="PF15280">
    <property type="entry name" value="BORA_N"/>
    <property type="match status" value="2"/>
</dbReference>
<keyword evidence="5" id="KW-0131">Cell cycle</keyword>
<name>A0A9Q0S5D8_9DIPT</name>
<evidence type="ECO:0000256" key="5">
    <source>
        <dbReference type="ARBA" id="ARBA00023306"/>
    </source>
</evidence>
<evidence type="ECO:0000256" key="1">
    <source>
        <dbReference type="ARBA" id="ARBA00010963"/>
    </source>
</evidence>
<evidence type="ECO:0000256" key="3">
    <source>
        <dbReference type="ARBA" id="ARBA00022618"/>
    </source>
</evidence>
<dbReference type="GO" id="GO:0005634">
    <property type="term" value="C:nucleus"/>
    <property type="evidence" value="ECO:0007669"/>
    <property type="project" value="TreeGrafter"/>
</dbReference>
<proteinExistence type="inferred from homology"/>
<dbReference type="GO" id="GO:0019901">
    <property type="term" value="F:protein kinase binding"/>
    <property type="evidence" value="ECO:0007669"/>
    <property type="project" value="TreeGrafter"/>
</dbReference>
<keyword evidence="4" id="KW-0498">Mitosis</keyword>
<evidence type="ECO:0000256" key="4">
    <source>
        <dbReference type="ARBA" id="ARBA00022776"/>
    </source>
</evidence>